<sequence length="29" mass="3084">MFAGMTIASTIKFAVGSGRCVNKNVEHTI</sequence>
<evidence type="ECO:0000313" key="1">
    <source>
        <dbReference type="EMBL" id="MBX66822.1"/>
    </source>
</evidence>
<protein>
    <submittedName>
        <fullName evidence="1">Uncharacterized protein</fullName>
    </submittedName>
</protein>
<reference evidence="1" key="1">
    <citation type="submission" date="2018-02" db="EMBL/GenBank/DDBJ databases">
        <title>Rhizophora mucronata_Transcriptome.</title>
        <authorList>
            <person name="Meera S.P."/>
            <person name="Sreeshan A."/>
            <person name="Augustine A."/>
        </authorList>
    </citation>
    <scope>NUCLEOTIDE SEQUENCE</scope>
    <source>
        <tissue evidence="1">Leaf</tissue>
    </source>
</reference>
<proteinExistence type="predicted"/>
<accession>A0A2P2QII9</accession>
<organism evidence="1">
    <name type="scientific">Rhizophora mucronata</name>
    <name type="common">Asiatic mangrove</name>
    <dbReference type="NCBI Taxonomy" id="61149"/>
    <lineage>
        <taxon>Eukaryota</taxon>
        <taxon>Viridiplantae</taxon>
        <taxon>Streptophyta</taxon>
        <taxon>Embryophyta</taxon>
        <taxon>Tracheophyta</taxon>
        <taxon>Spermatophyta</taxon>
        <taxon>Magnoliopsida</taxon>
        <taxon>eudicotyledons</taxon>
        <taxon>Gunneridae</taxon>
        <taxon>Pentapetalae</taxon>
        <taxon>rosids</taxon>
        <taxon>fabids</taxon>
        <taxon>Malpighiales</taxon>
        <taxon>Rhizophoraceae</taxon>
        <taxon>Rhizophora</taxon>
    </lineage>
</organism>
<dbReference type="AlphaFoldDB" id="A0A2P2QII9"/>
<dbReference type="EMBL" id="GGEC01086338">
    <property type="protein sequence ID" value="MBX66822.1"/>
    <property type="molecule type" value="Transcribed_RNA"/>
</dbReference>
<name>A0A2P2QII9_RHIMU</name>